<dbReference type="STRING" id="943830.A4A58_21955"/>
<evidence type="ECO:0000313" key="2">
    <source>
        <dbReference type="Proteomes" id="UP000076574"/>
    </source>
</evidence>
<evidence type="ECO:0008006" key="3">
    <source>
        <dbReference type="Google" id="ProtNLM"/>
    </source>
</evidence>
<reference evidence="1 2" key="1">
    <citation type="submission" date="2016-03" db="EMBL/GenBank/DDBJ databases">
        <title>Microsymbionts genomes from the relict species Vavilovia formosa (Stev.) Fed.</title>
        <authorList>
            <person name="Kopat V."/>
            <person name="Chirak E."/>
            <person name="Kimeklis A."/>
            <person name="Andronov E."/>
        </authorList>
    </citation>
    <scope>NUCLEOTIDE SEQUENCE [LARGE SCALE GENOMIC DNA]</scope>
    <source>
        <strain evidence="1 2">Vaf07</strain>
    </source>
</reference>
<dbReference type="RefSeq" id="WP_068730847.1">
    <property type="nucleotide sequence ID" value="NZ_LVYV01000003.1"/>
</dbReference>
<dbReference type="EMBL" id="LVYV01000003">
    <property type="protein sequence ID" value="KZD24536.1"/>
    <property type="molecule type" value="Genomic_DNA"/>
</dbReference>
<gene>
    <name evidence="1" type="ORF">A4A58_21955</name>
</gene>
<keyword evidence="2" id="KW-1185">Reference proteome</keyword>
<dbReference type="OrthoDB" id="7307007at2"/>
<organism evidence="1 2">
    <name type="scientific">Tardiphaga robiniae</name>
    <dbReference type="NCBI Taxonomy" id="943830"/>
    <lineage>
        <taxon>Bacteria</taxon>
        <taxon>Pseudomonadati</taxon>
        <taxon>Pseudomonadota</taxon>
        <taxon>Alphaproteobacteria</taxon>
        <taxon>Hyphomicrobiales</taxon>
        <taxon>Nitrobacteraceae</taxon>
        <taxon>Tardiphaga</taxon>
    </lineage>
</organism>
<accession>A0A164AB71</accession>
<dbReference type="AlphaFoldDB" id="A0A164AB71"/>
<protein>
    <recommendedName>
        <fullName evidence="3">DUF1488 domain-containing protein</fullName>
    </recommendedName>
</protein>
<sequence length="96" mass="10677">MTDNHAATADEAPVWRADVDALAFRPSGHRGLCMVHRHAFRTLLRRYPSPEECAAYFQDHRAVFQAAASAKLVRASVAADANFHLTSRDLARAMQN</sequence>
<proteinExistence type="predicted"/>
<name>A0A164AB71_9BRAD</name>
<comment type="caution">
    <text evidence="1">The sequence shown here is derived from an EMBL/GenBank/DDBJ whole genome shotgun (WGS) entry which is preliminary data.</text>
</comment>
<evidence type="ECO:0000313" key="1">
    <source>
        <dbReference type="EMBL" id="KZD24536.1"/>
    </source>
</evidence>
<dbReference type="Proteomes" id="UP000076574">
    <property type="component" value="Unassembled WGS sequence"/>
</dbReference>